<dbReference type="Gene3D" id="1.20.1600.10">
    <property type="entry name" value="Outer membrane efflux proteins (OEP)"/>
    <property type="match status" value="1"/>
</dbReference>
<dbReference type="GO" id="GO:0005886">
    <property type="term" value="C:plasma membrane"/>
    <property type="evidence" value="ECO:0007669"/>
    <property type="project" value="UniProtKB-SubCell"/>
</dbReference>
<protein>
    <submittedName>
        <fullName evidence="4">RND transporter</fullName>
    </submittedName>
</protein>
<dbReference type="GO" id="GO:0015562">
    <property type="term" value="F:efflux transmembrane transporter activity"/>
    <property type="evidence" value="ECO:0007669"/>
    <property type="project" value="InterPro"/>
</dbReference>
<comment type="caution">
    <text evidence="4">The sequence shown here is derived from an EMBL/GenBank/DDBJ whole genome shotgun (WGS) entry which is preliminary data.</text>
</comment>
<keyword evidence="2" id="KW-0812">Transmembrane</keyword>
<evidence type="ECO:0000313" key="5">
    <source>
        <dbReference type="Proteomes" id="UP000094487"/>
    </source>
</evidence>
<dbReference type="PANTHER" id="PTHR30203">
    <property type="entry name" value="OUTER MEMBRANE CATION EFFLUX PROTEIN"/>
    <property type="match status" value="1"/>
</dbReference>
<dbReference type="NCBIfam" id="TIGR01845">
    <property type="entry name" value="outer_NodT"/>
    <property type="match status" value="1"/>
</dbReference>
<keyword evidence="2" id="KW-1134">Transmembrane beta strand</keyword>
<keyword evidence="5" id="KW-1185">Reference proteome</keyword>
<dbReference type="AlphaFoldDB" id="A0A1E3M083"/>
<dbReference type="Pfam" id="PF02321">
    <property type="entry name" value="OEP"/>
    <property type="match status" value="2"/>
</dbReference>
<organism evidence="4 5">
    <name type="scientific">Sphingomonas turrisvirgatae</name>
    <dbReference type="NCBI Taxonomy" id="1888892"/>
    <lineage>
        <taxon>Bacteria</taxon>
        <taxon>Pseudomonadati</taxon>
        <taxon>Pseudomonadota</taxon>
        <taxon>Alphaproteobacteria</taxon>
        <taxon>Sphingomonadales</taxon>
        <taxon>Sphingomonadaceae</taxon>
        <taxon>Sphingomonas</taxon>
    </lineage>
</organism>
<dbReference type="InterPro" id="IPR003423">
    <property type="entry name" value="OMP_efflux"/>
</dbReference>
<dbReference type="EMBL" id="MDDS01000013">
    <property type="protein sequence ID" value="ODP38755.1"/>
    <property type="molecule type" value="Genomic_DNA"/>
</dbReference>
<proteinExistence type="inferred from homology"/>
<comment type="subcellular location">
    <subcellularLocation>
        <location evidence="2">Cell membrane</location>
        <topology evidence="2">Lipid-anchor</topology>
    </subcellularLocation>
</comment>
<accession>A0A1E3M083</accession>
<evidence type="ECO:0000256" key="3">
    <source>
        <dbReference type="SAM" id="MobiDB-lite"/>
    </source>
</evidence>
<name>A0A1E3M083_9SPHN</name>
<keyword evidence="2" id="KW-0472">Membrane</keyword>
<sequence length="492" mass="51351">MNRPIAILALIAVPLAGCTVGPEYRPNSAAQLGVPQTYSVAAQQTAQADLQRWWTTFDDPLLARLVEQAASQNLDVALAVTRLRQAREALVQQRASLFPSISAGGSASRSEPLRGQSTQVTLPDGTVTSFSQGGNTSFSLGGDVNYQADLFGGIRRGVQAGRAELEASGYDYAAVLVSVQGEIARNYILARAAQAQLVNARESLAIQDDNLEIAGFRVQAGLVSSLDQEQARASRAQTAASIPSIEANYNSAVSRLAVLTGQAPGALKGEMAATRPIPQGPASVAVGIPADTLRQRPDIRSAERGLAAAVARIGVAEAQLYPQLSLGGSIDGGASNLGSVFDVITGRLFASIAQTIFDAGRTRSQVRASQAAADGAFLAYKQTVLIALEEVENAVVALQAAQAREREFAIALDAARNSAILSRSSYRAGLADFLTLSQAEASLISARNGLVQARADRSSALIQLYLALGGGWDATRVPAPADLPTTPAMEAN</sequence>
<reference evidence="4 5" key="1">
    <citation type="submission" date="2016-08" db="EMBL/GenBank/DDBJ databases">
        <title>Draft genome of the agarase producing Sphingomonas sp. MCT13.</title>
        <authorList>
            <person name="D'Andrea M.M."/>
            <person name="Rossolini G.M."/>
            <person name="Thaller M.C."/>
        </authorList>
    </citation>
    <scope>NUCLEOTIDE SEQUENCE [LARGE SCALE GENOMIC DNA]</scope>
    <source>
        <strain evidence="4 5">MCT13</strain>
    </source>
</reference>
<dbReference type="PANTHER" id="PTHR30203:SF25">
    <property type="entry name" value="OUTER MEMBRANE PROTEIN-RELATED"/>
    <property type="match status" value="1"/>
</dbReference>
<keyword evidence="2" id="KW-0449">Lipoprotein</keyword>
<dbReference type="InterPro" id="IPR010131">
    <property type="entry name" value="MdtP/NodT-like"/>
</dbReference>
<evidence type="ECO:0000256" key="2">
    <source>
        <dbReference type="RuleBase" id="RU362097"/>
    </source>
</evidence>
<dbReference type="SUPFAM" id="SSF56954">
    <property type="entry name" value="Outer membrane efflux proteins (OEP)"/>
    <property type="match status" value="1"/>
</dbReference>
<evidence type="ECO:0000256" key="1">
    <source>
        <dbReference type="ARBA" id="ARBA00007613"/>
    </source>
</evidence>
<dbReference type="STRING" id="1888892.BFL28_01280"/>
<gene>
    <name evidence="4" type="ORF">BFL28_01280</name>
</gene>
<comment type="similarity">
    <text evidence="1 2">Belongs to the outer membrane factor (OMF) (TC 1.B.17) family.</text>
</comment>
<dbReference type="Proteomes" id="UP000094487">
    <property type="component" value="Unassembled WGS sequence"/>
</dbReference>
<feature type="compositionally biased region" description="Polar residues" evidence="3">
    <location>
        <begin position="103"/>
        <end position="126"/>
    </location>
</feature>
<evidence type="ECO:0000313" key="4">
    <source>
        <dbReference type="EMBL" id="ODP38755.1"/>
    </source>
</evidence>
<feature type="region of interest" description="Disordered" evidence="3">
    <location>
        <begin position="102"/>
        <end position="126"/>
    </location>
</feature>
<keyword evidence="2" id="KW-0564">Palmitate</keyword>
<dbReference type="Gene3D" id="2.20.200.10">
    <property type="entry name" value="Outer membrane efflux proteins (OEP)"/>
    <property type="match status" value="1"/>
</dbReference>